<dbReference type="PANTHER" id="PTHR10426:SF88">
    <property type="entry name" value="ADIPOCYTE PLASMA MEMBRANE-ASSOCIATED PROTEIN HEMOMUCIN-RELATED"/>
    <property type="match status" value="1"/>
</dbReference>
<dbReference type="SUPFAM" id="SSF63829">
    <property type="entry name" value="Calcium-dependent phosphotriesterase"/>
    <property type="match status" value="1"/>
</dbReference>
<dbReference type="InterPro" id="IPR011042">
    <property type="entry name" value="6-blade_b-propeller_TolB-like"/>
</dbReference>
<protein>
    <submittedName>
        <fullName evidence="6">Strictosidine synthase conserved region domain-containing protein</fullName>
    </submittedName>
</protein>
<feature type="domain" description="Strictosidine synthase conserved region" evidence="4">
    <location>
        <begin position="109"/>
        <end position="195"/>
    </location>
</feature>
<keyword evidence="3" id="KW-0325">Glycoprotein</keyword>
<evidence type="ECO:0000256" key="2">
    <source>
        <dbReference type="ARBA" id="ARBA00022553"/>
    </source>
</evidence>
<name>A0A914E7I8_9BILA</name>
<sequence length="259" mass="28564">MLLKGQVQGPESLILDGSTIYSGTVDGKVLQIKDGQIAESLPLGASNCDSFDDLPNCGRVLGIRWLNGKEIVVADAYLGIILINLHTKEKRVLLPTGTVIDELPVTFPNDLDVLDEDTIIFSDVSTKWDIRYFFHIMLEGIPNGRVIRLKVSTGQADVLLKDLYFPNGIQIMPDRQSVLISETSMARIIRFWFVGPEQGNSEIFANNLPGYPDNIRPSTTGSFYVGMAWARLPNVTNYLDILGPLPFIRSGLLNVGLNG</sequence>
<dbReference type="WBParaSite" id="ACRNAN_scaffold6285.g25420.t1">
    <property type="protein sequence ID" value="ACRNAN_scaffold6285.g25420.t1"/>
    <property type="gene ID" value="ACRNAN_scaffold6285.g25420"/>
</dbReference>
<reference evidence="6" key="1">
    <citation type="submission" date="2022-11" db="UniProtKB">
        <authorList>
            <consortium name="WormBaseParasite"/>
        </authorList>
    </citation>
    <scope>IDENTIFICATION</scope>
</reference>
<dbReference type="Gene3D" id="2.120.10.30">
    <property type="entry name" value="TolB, C-terminal domain"/>
    <property type="match status" value="1"/>
</dbReference>
<keyword evidence="5" id="KW-1185">Reference proteome</keyword>
<dbReference type="AlphaFoldDB" id="A0A914E7I8"/>
<comment type="similarity">
    <text evidence="1">Belongs to the strictosidine synthase family.</text>
</comment>
<organism evidence="5 6">
    <name type="scientific">Acrobeloides nanus</name>
    <dbReference type="NCBI Taxonomy" id="290746"/>
    <lineage>
        <taxon>Eukaryota</taxon>
        <taxon>Metazoa</taxon>
        <taxon>Ecdysozoa</taxon>
        <taxon>Nematoda</taxon>
        <taxon>Chromadorea</taxon>
        <taxon>Rhabditida</taxon>
        <taxon>Tylenchina</taxon>
        <taxon>Cephalobomorpha</taxon>
        <taxon>Cephaloboidea</taxon>
        <taxon>Cephalobidae</taxon>
        <taxon>Acrobeloides</taxon>
    </lineage>
</organism>
<evidence type="ECO:0000259" key="4">
    <source>
        <dbReference type="Pfam" id="PF03088"/>
    </source>
</evidence>
<evidence type="ECO:0000313" key="5">
    <source>
        <dbReference type="Proteomes" id="UP000887540"/>
    </source>
</evidence>
<evidence type="ECO:0000256" key="1">
    <source>
        <dbReference type="ARBA" id="ARBA00009191"/>
    </source>
</evidence>
<evidence type="ECO:0000256" key="3">
    <source>
        <dbReference type="ARBA" id="ARBA00023180"/>
    </source>
</evidence>
<keyword evidence="2" id="KW-0597">Phosphoprotein</keyword>
<dbReference type="Pfam" id="PF03088">
    <property type="entry name" value="Str_synth"/>
    <property type="match status" value="1"/>
</dbReference>
<evidence type="ECO:0000313" key="6">
    <source>
        <dbReference type="WBParaSite" id="ACRNAN_scaffold6285.g25420.t1"/>
    </source>
</evidence>
<dbReference type="Proteomes" id="UP000887540">
    <property type="component" value="Unplaced"/>
</dbReference>
<dbReference type="GO" id="GO:0016787">
    <property type="term" value="F:hydrolase activity"/>
    <property type="evidence" value="ECO:0007669"/>
    <property type="project" value="TreeGrafter"/>
</dbReference>
<dbReference type="InterPro" id="IPR018119">
    <property type="entry name" value="Strictosidine_synth_cons-reg"/>
</dbReference>
<dbReference type="GO" id="GO:0012505">
    <property type="term" value="C:endomembrane system"/>
    <property type="evidence" value="ECO:0007669"/>
    <property type="project" value="TreeGrafter"/>
</dbReference>
<accession>A0A914E7I8</accession>
<dbReference type="PANTHER" id="PTHR10426">
    <property type="entry name" value="STRICTOSIDINE SYNTHASE-RELATED"/>
    <property type="match status" value="1"/>
</dbReference>
<proteinExistence type="inferred from homology"/>